<keyword evidence="2" id="KW-0521">NADP</keyword>
<evidence type="ECO:0000313" key="8">
    <source>
        <dbReference type="Proteomes" id="UP001211065"/>
    </source>
</evidence>
<keyword evidence="4" id="KW-0472">Membrane</keyword>
<evidence type="ECO:0000313" key="7">
    <source>
        <dbReference type="EMBL" id="KAJ3215948.1"/>
    </source>
</evidence>
<dbReference type="Proteomes" id="UP001211065">
    <property type="component" value="Unassembled WGS sequence"/>
</dbReference>
<dbReference type="Gene3D" id="1.10.1040.10">
    <property type="entry name" value="N-(1-d-carboxylethyl)-l-norvaline Dehydrogenase, domain 2"/>
    <property type="match status" value="1"/>
</dbReference>
<feature type="transmembrane region" description="Helical" evidence="4">
    <location>
        <begin position="210"/>
        <end position="233"/>
    </location>
</feature>
<sequence>MPENKPTVVIYGTGLIGMFLASHLINTREVNVYLIGRQSTFNRIEDTVETTSINGFKTRVNKTELNFFSTFQSLPSEIQKPDYLILTMKRQDTEAAIKDIDFSHGKTTIVALQWPFNVVESSPGKYQQSSSGSIYLTESEKGIQLKDIFVSSNLECNVSKDMDGILYGKLLINLNNAVCALSGLPILKELQSTQYRRIWANCIWEGLKCYAAAGIYPISFTFIPLWIFPWILWFPFPMFVFQKIGETVFKVNNTTTSSLYEDLKNKKPTCEIEYLQGEIVRLGEEMKVPTPVCLRVKNLVDKAIEKKEGLVVNNPEVILDWIEMINLFDNPSVKTLENPSVHSIHCLVEVPQCVSSLYSILAESKNATSKYVVSFKFGEDATNLLKNSAISHGTDGKKK</sequence>
<feature type="domain" description="Ketopantoate reductase C-terminal" evidence="6">
    <location>
        <begin position="163"/>
        <end position="301"/>
    </location>
</feature>
<dbReference type="PANTHER" id="PTHR43765">
    <property type="entry name" value="2-DEHYDROPANTOATE 2-REDUCTASE-RELATED"/>
    <property type="match status" value="1"/>
</dbReference>
<dbReference type="GO" id="GO:0008677">
    <property type="term" value="F:2-dehydropantoate 2-reductase activity"/>
    <property type="evidence" value="ECO:0007669"/>
    <property type="project" value="TreeGrafter"/>
</dbReference>
<proteinExistence type="inferred from homology"/>
<dbReference type="InterPro" id="IPR013332">
    <property type="entry name" value="KPR_N"/>
</dbReference>
<comment type="similarity">
    <text evidence="1">Belongs to the ketopantoate reductase family.</text>
</comment>
<evidence type="ECO:0000256" key="4">
    <source>
        <dbReference type="SAM" id="Phobius"/>
    </source>
</evidence>
<dbReference type="EMBL" id="JADGJW010000509">
    <property type="protein sequence ID" value="KAJ3215948.1"/>
    <property type="molecule type" value="Genomic_DNA"/>
</dbReference>
<gene>
    <name evidence="7" type="ORF">HK099_006121</name>
</gene>
<comment type="caution">
    <text evidence="7">The sequence shown here is derived from an EMBL/GenBank/DDBJ whole genome shotgun (WGS) entry which is preliminary data.</text>
</comment>
<dbReference type="InterPro" id="IPR013328">
    <property type="entry name" value="6PGD_dom2"/>
</dbReference>
<keyword evidence="4" id="KW-0812">Transmembrane</keyword>
<dbReference type="SUPFAM" id="SSF48179">
    <property type="entry name" value="6-phosphogluconate dehydrogenase C-terminal domain-like"/>
    <property type="match status" value="1"/>
</dbReference>
<dbReference type="InterPro" id="IPR036291">
    <property type="entry name" value="NAD(P)-bd_dom_sf"/>
</dbReference>
<dbReference type="SUPFAM" id="SSF51735">
    <property type="entry name" value="NAD(P)-binding Rossmann-fold domains"/>
    <property type="match status" value="1"/>
</dbReference>
<evidence type="ECO:0000256" key="3">
    <source>
        <dbReference type="ARBA" id="ARBA00023002"/>
    </source>
</evidence>
<dbReference type="InterPro" id="IPR050838">
    <property type="entry name" value="Ketopantoate_reductase"/>
</dbReference>
<accession>A0AAD5TZE9</accession>
<protein>
    <submittedName>
        <fullName evidence="7">Uncharacterized protein</fullName>
    </submittedName>
</protein>
<dbReference type="GO" id="GO:0050661">
    <property type="term" value="F:NADP binding"/>
    <property type="evidence" value="ECO:0007669"/>
    <property type="project" value="TreeGrafter"/>
</dbReference>
<dbReference type="Gene3D" id="3.40.50.720">
    <property type="entry name" value="NAD(P)-binding Rossmann-like Domain"/>
    <property type="match status" value="1"/>
</dbReference>
<dbReference type="Pfam" id="PF02558">
    <property type="entry name" value="ApbA"/>
    <property type="match status" value="1"/>
</dbReference>
<evidence type="ECO:0000259" key="6">
    <source>
        <dbReference type="Pfam" id="PF08546"/>
    </source>
</evidence>
<dbReference type="Pfam" id="PF08546">
    <property type="entry name" value="ApbA_C"/>
    <property type="match status" value="1"/>
</dbReference>
<dbReference type="AlphaFoldDB" id="A0AAD5TZE9"/>
<keyword evidence="4" id="KW-1133">Transmembrane helix</keyword>
<dbReference type="InterPro" id="IPR013752">
    <property type="entry name" value="KPA_reductase"/>
</dbReference>
<dbReference type="GO" id="GO:0005737">
    <property type="term" value="C:cytoplasm"/>
    <property type="evidence" value="ECO:0007669"/>
    <property type="project" value="TreeGrafter"/>
</dbReference>
<keyword evidence="3" id="KW-0560">Oxidoreductase</keyword>
<feature type="domain" description="Ketopantoate reductase N-terminal" evidence="5">
    <location>
        <begin position="8"/>
        <end position="113"/>
    </location>
</feature>
<evidence type="ECO:0000256" key="1">
    <source>
        <dbReference type="ARBA" id="ARBA00007870"/>
    </source>
</evidence>
<organism evidence="7 8">
    <name type="scientific">Clydaea vesicula</name>
    <dbReference type="NCBI Taxonomy" id="447962"/>
    <lineage>
        <taxon>Eukaryota</taxon>
        <taxon>Fungi</taxon>
        <taxon>Fungi incertae sedis</taxon>
        <taxon>Chytridiomycota</taxon>
        <taxon>Chytridiomycota incertae sedis</taxon>
        <taxon>Chytridiomycetes</taxon>
        <taxon>Lobulomycetales</taxon>
        <taxon>Lobulomycetaceae</taxon>
        <taxon>Clydaea</taxon>
    </lineage>
</organism>
<keyword evidence="8" id="KW-1185">Reference proteome</keyword>
<reference evidence="7" key="1">
    <citation type="submission" date="2020-05" db="EMBL/GenBank/DDBJ databases">
        <title>Phylogenomic resolution of chytrid fungi.</title>
        <authorList>
            <person name="Stajich J.E."/>
            <person name="Amses K."/>
            <person name="Simmons R."/>
            <person name="Seto K."/>
            <person name="Myers J."/>
            <person name="Bonds A."/>
            <person name="Quandt C.A."/>
            <person name="Barry K."/>
            <person name="Liu P."/>
            <person name="Grigoriev I."/>
            <person name="Longcore J.E."/>
            <person name="James T.Y."/>
        </authorList>
    </citation>
    <scope>NUCLEOTIDE SEQUENCE</scope>
    <source>
        <strain evidence="7">JEL0476</strain>
    </source>
</reference>
<dbReference type="InterPro" id="IPR008927">
    <property type="entry name" value="6-PGluconate_DH-like_C_sf"/>
</dbReference>
<evidence type="ECO:0000259" key="5">
    <source>
        <dbReference type="Pfam" id="PF02558"/>
    </source>
</evidence>
<name>A0AAD5TZE9_9FUNG</name>
<dbReference type="PANTHER" id="PTHR43765:SF2">
    <property type="entry name" value="2-DEHYDROPANTOATE 2-REDUCTASE"/>
    <property type="match status" value="1"/>
</dbReference>
<evidence type="ECO:0000256" key="2">
    <source>
        <dbReference type="ARBA" id="ARBA00022857"/>
    </source>
</evidence>